<proteinExistence type="predicted"/>
<organism evidence="1">
    <name type="scientific">Siphoviridae sp. ctY1p61</name>
    <dbReference type="NCBI Taxonomy" id="2826373"/>
    <lineage>
        <taxon>Viruses</taxon>
        <taxon>Duplodnaviria</taxon>
        <taxon>Heunggongvirae</taxon>
        <taxon>Uroviricota</taxon>
        <taxon>Caudoviricetes</taxon>
    </lineage>
</organism>
<sequence length="74" mass="8672">MKISKAVSSISCIISPIRGYPCFIRYRVFIIHLSCRNVTMFVAYWQNFSAYILFFSRLLPAEIINCARIGYKNR</sequence>
<evidence type="ECO:0000313" key="1">
    <source>
        <dbReference type="EMBL" id="DAD95464.1"/>
    </source>
</evidence>
<name>A0A8S5NMK1_9CAUD</name>
<accession>A0A8S5NMK1</accession>
<dbReference type="EMBL" id="BK015192">
    <property type="protein sequence ID" value="DAD95464.1"/>
    <property type="molecule type" value="Genomic_DNA"/>
</dbReference>
<reference evidence="1" key="1">
    <citation type="journal article" date="2021" name="Proc. Natl. Acad. Sci. U.S.A.">
        <title>A Catalog of Tens of Thousands of Viruses from Human Metagenomes Reveals Hidden Associations with Chronic Diseases.</title>
        <authorList>
            <person name="Tisza M.J."/>
            <person name="Buck C.B."/>
        </authorList>
    </citation>
    <scope>NUCLEOTIDE SEQUENCE</scope>
    <source>
        <strain evidence="1">CtY1p61</strain>
    </source>
</reference>
<protein>
    <submittedName>
        <fullName evidence="1">Uncharacterized protein</fullName>
    </submittedName>
</protein>